<dbReference type="EMBL" id="GGEC01047442">
    <property type="protein sequence ID" value="MBX27926.1"/>
    <property type="molecule type" value="Transcribed_RNA"/>
</dbReference>
<name>A0A2P2MCH3_RHIMU</name>
<organism evidence="1">
    <name type="scientific">Rhizophora mucronata</name>
    <name type="common">Asiatic mangrove</name>
    <dbReference type="NCBI Taxonomy" id="61149"/>
    <lineage>
        <taxon>Eukaryota</taxon>
        <taxon>Viridiplantae</taxon>
        <taxon>Streptophyta</taxon>
        <taxon>Embryophyta</taxon>
        <taxon>Tracheophyta</taxon>
        <taxon>Spermatophyta</taxon>
        <taxon>Magnoliopsida</taxon>
        <taxon>eudicotyledons</taxon>
        <taxon>Gunneridae</taxon>
        <taxon>Pentapetalae</taxon>
        <taxon>rosids</taxon>
        <taxon>fabids</taxon>
        <taxon>Malpighiales</taxon>
        <taxon>Rhizophoraceae</taxon>
        <taxon>Rhizophora</taxon>
    </lineage>
</organism>
<protein>
    <submittedName>
        <fullName evidence="1">Uncharacterized protein</fullName>
    </submittedName>
</protein>
<sequence>MFQGLFADQFVFFGSLHEIKHVLERASNLCFCIKTKSKG</sequence>
<proteinExistence type="predicted"/>
<dbReference type="AlphaFoldDB" id="A0A2P2MCH3"/>
<accession>A0A2P2MCH3</accession>
<evidence type="ECO:0000313" key="1">
    <source>
        <dbReference type="EMBL" id="MBX27926.1"/>
    </source>
</evidence>
<reference evidence="1" key="1">
    <citation type="submission" date="2018-02" db="EMBL/GenBank/DDBJ databases">
        <title>Rhizophora mucronata_Transcriptome.</title>
        <authorList>
            <person name="Meera S.P."/>
            <person name="Sreeshan A."/>
            <person name="Augustine A."/>
        </authorList>
    </citation>
    <scope>NUCLEOTIDE SEQUENCE</scope>
    <source>
        <tissue evidence="1">Leaf</tissue>
    </source>
</reference>